<dbReference type="Pfam" id="PF11738">
    <property type="entry name" value="DUF3298"/>
    <property type="match status" value="1"/>
</dbReference>
<dbReference type="STRING" id="1798512.A3A39_04685"/>
<sequence>MNRIFGFALALVVVGGALYLLFPYLRTSQTEVPVDGSLEAAVKTETTHDESGTYLVDVDYPQFGIAAIDADIKSKVDSAVAEFKALPPNPPESATPQNEFTGTFENVYIGPDVVSVKLVLSQYTGGAHPMTIFSGLNYDRATGRQLLQDDAFTMVGMTVEEVSAQATAELRKKLGDSMFEEGANSNPENFSSFIISADTVTFIFQPYQTAAYAAGPQEVSFERR</sequence>
<reference evidence="4 5" key="1">
    <citation type="journal article" date="2016" name="Nat. Commun.">
        <title>Thousands of microbial genomes shed light on interconnected biogeochemical processes in an aquifer system.</title>
        <authorList>
            <person name="Anantharaman K."/>
            <person name="Brown C.T."/>
            <person name="Hug L.A."/>
            <person name="Sharon I."/>
            <person name="Castelle C.J."/>
            <person name="Probst A.J."/>
            <person name="Thomas B.C."/>
            <person name="Singh A."/>
            <person name="Wilkins M.J."/>
            <person name="Karaoz U."/>
            <person name="Brodie E.L."/>
            <person name="Williams K.H."/>
            <person name="Hubbard S.S."/>
            <person name="Banfield J.F."/>
        </authorList>
    </citation>
    <scope>NUCLEOTIDE SEQUENCE [LARGE SCALE GENOMIC DNA]</scope>
</reference>
<dbReference type="InterPro" id="IPR021729">
    <property type="entry name" value="DUF3298"/>
</dbReference>
<protein>
    <recommendedName>
        <fullName evidence="6">DUF3298 domain-containing protein</fullName>
    </recommendedName>
</protein>
<keyword evidence="1" id="KW-1133">Transmembrane helix</keyword>
<dbReference type="InterPro" id="IPR037126">
    <property type="entry name" value="PdaC/RsiV-like_sf"/>
</dbReference>
<evidence type="ECO:0008006" key="6">
    <source>
        <dbReference type="Google" id="ProtNLM"/>
    </source>
</evidence>
<gene>
    <name evidence="4" type="ORF">A3A39_04685</name>
</gene>
<dbReference type="Pfam" id="PF13739">
    <property type="entry name" value="PdaC"/>
    <property type="match status" value="1"/>
</dbReference>
<organism evidence="4 5">
    <name type="scientific">Candidatus Kaiserbacteria bacterium RIFCSPLOWO2_01_FULL_54_13</name>
    <dbReference type="NCBI Taxonomy" id="1798512"/>
    <lineage>
        <taxon>Bacteria</taxon>
        <taxon>Candidatus Kaiseribacteriota</taxon>
    </lineage>
</organism>
<evidence type="ECO:0000313" key="4">
    <source>
        <dbReference type="EMBL" id="OGG79854.1"/>
    </source>
</evidence>
<dbReference type="Gene3D" id="3.90.640.20">
    <property type="entry name" value="Heat-shock cognate protein, ATPase"/>
    <property type="match status" value="1"/>
</dbReference>
<evidence type="ECO:0000259" key="3">
    <source>
        <dbReference type="Pfam" id="PF13739"/>
    </source>
</evidence>
<dbReference type="Proteomes" id="UP000177372">
    <property type="component" value="Unassembled WGS sequence"/>
</dbReference>
<dbReference type="EMBL" id="MFLZ01000017">
    <property type="protein sequence ID" value="OGG79854.1"/>
    <property type="molecule type" value="Genomic_DNA"/>
</dbReference>
<keyword evidence="1" id="KW-0812">Transmembrane</keyword>
<keyword evidence="1" id="KW-0472">Membrane</keyword>
<evidence type="ECO:0000256" key="1">
    <source>
        <dbReference type="SAM" id="Phobius"/>
    </source>
</evidence>
<dbReference type="Gene3D" id="3.30.565.40">
    <property type="entry name" value="Fervidobacterium nodosum Rt17-B1 like"/>
    <property type="match status" value="1"/>
</dbReference>
<feature type="domain" description="DUF3298" evidence="2">
    <location>
        <begin position="160"/>
        <end position="221"/>
    </location>
</feature>
<evidence type="ECO:0000259" key="2">
    <source>
        <dbReference type="Pfam" id="PF11738"/>
    </source>
</evidence>
<proteinExistence type="predicted"/>
<comment type="caution">
    <text evidence="4">The sequence shown here is derived from an EMBL/GenBank/DDBJ whole genome shotgun (WGS) entry which is preliminary data.</text>
</comment>
<evidence type="ECO:0000313" key="5">
    <source>
        <dbReference type="Proteomes" id="UP000177372"/>
    </source>
</evidence>
<dbReference type="AlphaFoldDB" id="A0A1F6F1V5"/>
<dbReference type="InterPro" id="IPR025303">
    <property type="entry name" value="PdaC"/>
</dbReference>
<feature type="domain" description="Deacetylase PdaC" evidence="3">
    <location>
        <begin position="50"/>
        <end position="131"/>
    </location>
</feature>
<name>A0A1F6F1V5_9BACT</name>
<feature type="transmembrane region" description="Helical" evidence="1">
    <location>
        <begin position="7"/>
        <end position="25"/>
    </location>
</feature>
<accession>A0A1F6F1V5</accession>